<accession>E5A2Y1</accession>
<gene>
    <name evidence="2" type="ORF">LEMA_P094030.1</name>
</gene>
<dbReference type="GeneID" id="13285941"/>
<dbReference type="InParanoid" id="E5A2Y1"/>
<keyword evidence="3" id="KW-1185">Reference proteome</keyword>
<protein>
    <submittedName>
        <fullName evidence="2">Predicted protein</fullName>
    </submittedName>
</protein>
<feature type="compositionally biased region" description="Polar residues" evidence="1">
    <location>
        <begin position="174"/>
        <end position="186"/>
    </location>
</feature>
<sequence length="314" mass="34417">MTPPTRVSTRVRTSKYANLNENAMTQAINATAVARPVAARRPAAKKRATQKKATKQATRPTKKSTKTPTKKPTEKPSKGKDKRRRRLPIEPATRAATKHPAKSRREPTPESPGSDAIATPEAPTKSRSSPLSTPPSTGRLDRGRESINVHPRGEVKGHVKSGTNDIRRRHAKSKGTTLPQSSSNKTKSGRVDKVRTGARPGTRSSDVRLYGTDRADSPSYTGLDLLFDHDHDAHANKDSRTTPKSRTQMATKIARKTSMRPQEFDRRTPDGRVAQRKSGTIVTPRKANTGAKVKQTENVGSEEENDTEDTDIDA</sequence>
<dbReference type="EMBL" id="FP929133">
    <property type="protein sequence ID" value="CBX97994.1"/>
    <property type="molecule type" value="Genomic_DNA"/>
</dbReference>
<dbReference type="RefSeq" id="XP_003841473.1">
    <property type="nucleotide sequence ID" value="XM_003841425.1"/>
</dbReference>
<feature type="region of interest" description="Disordered" evidence="1">
    <location>
        <begin position="31"/>
        <end position="219"/>
    </location>
</feature>
<evidence type="ECO:0000256" key="1">
    <source>
        <dbReference type="SAM" id="MobiDB-lite"/>
    </source>
</evidence>
<evidence type="ECO:0000313" key="2">
    <source>
        <dbReference type="EMBL" id="CBX97994.1"/>
    </source>
</evidence>
<feature type="compositionally biased region" description="Low complexity" evidence="1">
    <location>
        <begin position="31"/>
        <end position="41"/>
    </location>
</feature>
<feature type="compositionally biased region" description="Acidic residues" evidence="1">
    <location>
        <begin position="300"/>
        <end position="314"/>
    </location>
</feature>
<evidence type="ECO:0000313" key="3">
    <source>
        <dbReference type="Proteomes" id="UP000002668"/>
    </source>
</evidence>
<reference evidence="3" key="1">
    <citation type="journal article" date="2011" name="Nat. Commun.">
        <title>Effector diversification within compartments of the Leptosphaeria maculans genome affected by Repeat-Induced Point mutations.</title>
        <authorList>
            <person name="Rouxel T."/>
            <person name="Grandaubert J."/>
            <person name="Hane J.K."/>
            <person name="Hoede C."/>
            <person name="van de Wouw A.P."/>
            <person name="Couloux A."/>
            <person name="Dominguez V."/>
            <person name="Anthouard V."/>
            <person name="Bally P."/>
            <person name="Bourras S."/>
            <person name="Cozijnsen A.J."/>
            <person name="Ciuffetti L.M."/>
            <person name="Degrave A."/>
            <person name="Dilmaghani A."/>
            <person name="Duret L."/>
            <person name="Fudal I."/>
            <person name="Goodwin S.B."/>
            <person name="Gout L."/>
            <person name="Glaser N."/>
            <person name="Linglin J."/>
            <person name="Kema G.H.J."/>
            <person name="Lapalu N."/>
            <person name="Lawrence C.B."/>
            <person name="May K."/>
            <person name="Meyer M."/>
            <person name="Ollivier B."/>
            <person name="Poulain J."/>
            <person name="Schoch C.L."/>
            <person name="Simon A."/>
            <person name="Spatafora J.W."/>
            <person name="Stachowiak A."/>
            <person name="Turgeon B.G."/>
            <person name="Tyler B.M."/>
            <person name="Vincent D."/>
            <person name="Weissenbach J."/>
            <person name="Amselem J."/>
            <person name="Quesneville H."/>
            <person name="Oliver R.P."/>
            <person name="Wincker P."/>
            <person name="Balesdent M.-H."/>
            <person name="Howlett B.J."/>
        </authorList>
    </citation>
    <scope>NUCLEOTIDE SEQUENCE [LARGE SCALE GENOMIC DNA]</scope>
    <source>
        <strain evidence="3">JN3 / isolate v23.1.3 / race Av1-4-5-6-7-8</strain>
    </source>
</reference>
<proteinExistence type="predicted"/>
<name>E5A2Y1_LEPMJ</name>
<feature type="compositionally biased region" description="Basic and acidic residues" evidence="1">
    <location>
        <begin position="139"/>
        <end position="157"/>
    </location>
</feature>
<dbReference type="AlphaFoldDB" id="E5A2Y1"/>
<organism evidence="3">
    <name type="scientific">Leptosphaeria maculans (strain JN3 / isolate v23.1.3 / race Av1-4-5-6-7-8)</name>
    <name type="common">Blackleg fungus</name>
    <name type="synonym">Phoma lingam</name>
    <dbReference type="NCBI Taxonomy" id="985895"/>
    <lineage>
        <taxon>Eukaryota</taxon>
        <taxon>Fungi</taxon>
        <taxon>Dikarya</taxon>
        <taxon>Ascomycota</taxon>
        <taxon>Pezizomycotina</taxon>
        <taxon>Dothideomycetes</taxon>
        <taxon>Pleosporomycetidae</taxon>
        <taxon>Pleosporales</taxon>
        <taxon>Pleosporineae</taxon>
        <taxon>Leptosphaeriaceae</taxon>
        <taxon>Plenodomus</taxon>
        <taxon>Plenodomus lingam/Leptosphaeria maculans species complex</taxon>
    </lineage>
</organism>
<dbReference type="Proteomes" id="UP000002668">
    <property type="component" value="Genome"/>
</dbReference>
<feature type="region of interest" description="Disordered" evidence="1">
    <location>
        <begin position="233"/>
        <end position="314"/>
    </location>
</feature>
<dbReference type="VEuPathDB" id="FungiDB:LEMA_P094030.1"/>
<dbReference type="HOGENOM" id="CLU_885875_0_0_1"/>
<feature type="compositionally biased region" description="Low complexity" evidence="1">
    <location>
        <begin position="123"/>
        <end position="137"/>
    </location>
</feature>
<feature type="compositionally biased region" description="Basic residues" evidence="1">
    <location>
        <begin position="42"/>
        <end position="69"/>
    </location>
</feature>